<proteinExistence type="predicted"/>
<keyword evidence="2" id="KW-1185">Reference proteome</keyword>
<reference evidence="1" key="1">
    <citation type="submission" date="2013-04" db="EMBL/GenBank/DDBJ databases">
        <title>Comparative Genomics of Relapsing Fever Spirochetes.</title>
        <authorList>
            <person name="Schwan T.G."/>
            <person name="Raffel S.J."/>
            <person name="Porcella S.F."/>
            <person name="Martens C.A."/>
            <person name="Bruno D.P."/>
            <person name="Ricklefs S.M."/>
            <person name="Barbian K.B."/>
        </authorList>
    </citation>
    <scope>NUCLEOTIDE SEQUENCE</scope>
    <source>
        <strain evidence="1">Co53</strain>
        <plasmid evidence="1">unnamed</plasmid>
    </source>
</reference>
<dbReference type="AlphaFoldDB" id="W5SW64"/>
<accession>W5SW64</accession>
<dbReference type="NCBIfam" id="NF047534">
    <property type="entry name" value="lipo_BTA121_dup"/>
    <property type="match status" value="2"/>
</dbReference>
<dbReference type="Proteomes" id="UP000019330">
    <property type="component" value="Plasmid unnamed"/>
</dbReference>
<dbReference type="OrthoDB" id="7759404at2"/>
<gene>
    <name evidence="1" type="ORF">BCO_0029500</name>
</gene>
<evidence type="ECO:0000313" key="2">
    <source>
        <dbReference type="Proteomes" id="UP000019330"/>
    </source>
</evidence>
<sequence length="348" mass="40043">MKQSKVLLVFLLINCNVDKEGMLHDHRTAGVPINIDLSNIYEHGYIDFDELFSQFDLTNAQINIILYLKSVLADSEFVVRDADGVRVNIYDDHGFYELLFTILGDVRTKTVAEIISGSYNAKLAAEAAIEKVKEGAERDALNDRFASINDYYRKELKLAFDCPEQVYTRITSNNFDKLNLDVQNEFNLIEYDAVLIAKIFDQLNLNVEEKGAIYYLRDVLIGSKFSTYYPGVHKSMKPFYLSMNTPKLKVEEYTNSNFNSLISKLIVDIDKFKVVITNIVETLKAKDEALAFVNMVSDITKRNELSNKYFEVDNDYKEALRLACYDFDEVYDKLCILSYAKKFEAIKT</sequence>
<keyword evidence="1" id="KW-0614">Plasmid</keyword>
<name>W5SW64_9SPIR</name>
<dbReference type="HOGENOM" id="CLU_796122_0_0_12"/>
<dbReference type="RefSeq" id="WP_025408526.1">
    <property type="nucleotide sequence ID" value="NZ_CP005746.1"/>
</dbReference>
<dbReference type="EMBL" id="CP005746">
    <property type="protein sequence ID" value="AHH11180.1"/>
    <property type="molecule type" value="Genomic_DNA"/>
</dbReference>
<geneLocation type="plasmid" evidence="1 2">
    <name>unnamed</name>
</geneLocation>
<protein>
    <submittedName>
        <fullName evidence="1">Uncharacterized protein</fullName>
    </submittedName>
</protein>
<evidence type="ECO:0000313" key="1">
    <source>
        <dbReference type="EMBL" id="AHH11180.1"/>
    </source>
</evidence>
<organism evidence="1">
    <name type="scientific">Borrelia coriaceae ATCC 43381</name>
    <dbReference type="NCBI Taxonomy" id="1408429"/>
    <lineage>
        <taxon>Bacteria</taxon>
        <taxon>Pseudomonadati</taxon>
        <taxon>Spirochaetota</taxon>
        <taxon>Spirochaetia</taxon>
        <taxon>Spirochaetales</taxon>
        <taxon>Borreliaceae</taxon>
        <taxon>Borrelia</taxon>
    </lineage>
</organism>